<proteinExistence type="predicted"/>
<organism evidence="1 2">
    <name type="scientific">Pyrobaculum oguniense (strain DSM 13380 / JCM 10595 / TE7)</name>
    <dbReference type="NCBI Taxonomy" id="698757"/>
    <lineage>
        <taxon>Archaea</taxon>
        <taxon>Thermoproteota</taxon>
        <taxon>Thermoprotei</taxon>
        <taxon>Thermoproteales</taxon>
        <taxon>Thermoproteaceae</taxon>
        <taxon>Pyrobaculum</taxon>
    </lineage>
</organism>
<dbReference type="HOGENOM" id="CLU_3371406_0_0_2"/>
<sequence>MVKIVSKTETWSPFVSHPVSGRAGWPLHTGLKRA</sequence>
<keyword evidence="2" id="KW-1185">Reference proteome</keyword>
<evidence type="ECO:0000313" key="2">
    <source>
        <dbReference type="Proteomes" id="UP000009062"/>
    </source>
</evidence>
<protein>
    <submittedName>
        <fullName evidence="1">Uncharacterized protein</fullName>
    </submittedName>
</protein>
<dbReference type="Proteomes" id="UP000009062">
    <property type="component" value="Chromosome"/>
</dbReference>
<gene>
    <name evidence="1" type="ordered locus">Pogu_2260</name>
</gene>
<name>H6QD19_PYROT</name>
<dbReference type="KEGG" id="pog:Pogu_2260"/>
<accession>H6QD19</accession>
<evidence type="ECO:0000313" key="1">
    <source>
        <dbReference type="EMBL" id="AFA40287.1"/>
    </source>
</evidence>
<dbReference type="EMBL" id="CP003316">
    <property type="protein sequence ID" value="AFA40287.1"/>
    <property type="molecule type" value="Genomic_DNA"/>
</dbReference>
<dbReference type="AlphaFoldDB" id="H6QD19"/>
<reference evidence="1 2" key="1">
    <citation type="journal article" date="2012" name="Stand. Genomic Sci.">
        <title>Complete genome sequence of Pyrobaculum oguniense.</title>
        <authorList>
            <person name="Bernick D.L."/>
            <person name="Karplus K."/>
            <person name="Lui L.M."/>
            <person name="Coker J.K."/>
            <person name="Murphy J.N."/>
            <person name="Chan P.P."/>
            <person name="Cozen A.E."/>
            <person name="Lowe T.M."/>
        </authorList>
    </citation>
    <scope>NUCLEOTIDE SEQUENCE [LARGE SCALE GENOMIC DNA]</scope>
    <source>
        <strain evidence="1 2">TE7</strain>
    </source>
</reference>